<keyword evidence="1" id="KW-1185">Reference proteome</keyword>
<evidence type="ECO:0000313" key="1">
    <source>
        <dbReference type="Proteomes" id="UP000025227"/>
    </source>
</evidence>
<dbReference type="Proteomes" id="UP000025227">
    <property type="component" value="Unplaced"/>
</dbReference>
<evidence type="ECO:0000313" key="2">
    <source>
        <dbReference type="WBParaSite" id="HCON_00110805-00002"/>
    </source>
</evidence>
<accession>A0A912MM53</accession>
<reference evidence="2" key="1">
    <citation type="submission" date="2022-10" db="UniProtKB">
        <authorList>
            <consortium name="WormBaseParasite"/>
        </authorList>
    </citation>
    <scope>IDENTIFICATION</scope>
    <source>
        <strain evidence="2">MHco3</strain>
    </source>
</reference>
<dbReference type="AlphaFoldDB" id="A0A912MM53"/>
<name>A0A912MM53_HAECO</name>
<sequence length="108" mass="12087">ILLHPRCIQPAIKYSLRTDERNPDLPTESNFCRDGLPSSLQSFRHSSAVSRSFHKHCQTWLASVPLVLCCLQSGDDVGRPDLDPGCEVVLELTKLPYINMEHPSCKGL</sequence>
<protein>
    <submittedName>
        <fullName evidence="2">DNA-directed RNA polymerase</fullName>
    </submittedName>
</protein>
<proteinExistence type="predicted"/>
<dbReference type="WBParaSite" id="HCON_00110805-00002">
    <property type="protein sequence ID" value="HCON_00110805-00002"/>
    <property type="gene ID" value="HCON_00110805"/>
</dbReference>
<organism evidence="1 2">
    <name type="scientific">Haemonchus contortus</name>
    <name type="common">Barber pole worm</name>
    <dbReference type="NCBI Taxonomy" id="6289"/>
    <lineage>
        <taxon>Eukaryota</taxon>
        <taxon>Metazoa</taxon>
        <taxon>Ecdysozoa</taxon>
        <taxon>Nematoda</taxon>
        <taxon>Chromadorea</taxon>
        <taxon>Rhabditida</taxon>
        <taxon>Rhabditina</taxon>
        <taxon>Rhabditomorpha</taxon>
        <taxon>Strongyloidea</taxon>
        <taxon>Trichostrongylidae</taxon>
        <taxon>Haemonchus</taxon>
    </lineage>
</organism>